<keyword evidence="11 17" id="KW-1133">Transmembrane helix</keyword>
<keyword evidence="4" id="KW-0945">Host-virus interaction</keyword>
<evidence type="ECO:0000256" key="17">
    <source>
        <dbReference type="SAM" id="Phobius"/>
    </source>
</evidence>
<keyword evidence="6" id="KW-1161">Viral attachment to host cell</keyword>
<dbReference type="InterPro" id="IPR000665">
    <property type="entry name" value="Hemagglutn/HN"/>
</dbReference>
<dbReference type="EMBL" id="OM030330">
    <property type="protein sequence ID" value="UOL48909.1"/>
    <property type="molecule type" value="Viral_cRNA"/>
</dbReference>
<dbReference type="InterPro" id="IPR036278">
    <property type="entry name" value="Sialidase_sf"/>
</dbReference>
<evidence type="ECO:0000256" key="12">
    <source>
        <dbReference type="ARBA" id="ARBA00023136"/>
    </source>
</evidence>
<evidence type="ECO:0000256" key="14">
    <source>
        <dbReference type="ARBA" id="ARBA00023296"/>
    </source>
</evidence>
<feature type="compositionally biased region" description="Low complexity" evidence="16">
    <location>
        <begin position="1124"/>
        <end position="1141"/>
    </location>
</feature>
<feature type="transmembrane region" description="Helical" evidence="17">
    <location>
        <begin position="26"/>
        <end position="45"/>
    </location>
</feature>
<evidence type="ECO:0000256" key="4">
    <source>
        <dbReference type="ARBA" id="ARBA00022581"/>
    </source>
</evidence>
<evidence type="ECO:0000256" key="13">
    <source>
        <dbReference type="ARBA" id="ARBA00023180"/>
    </source>
</evidence>
<dbReference type="Pfam" id="PF00423">
    <property type="entry name" value="HN"/>
    <property type="match status" value="1"/>
</dbReference>
<comment type="similarity">
    <text evidence="15">Belongs to the paramyxoviruses hemagglutinin-neuraminidase family.</text>
</comment>
<comment type="subcellular location">
    <subcellularLocation>
        <location evidence="2">Host membrane</location>
        <topology evidence="2">Single-pass type II membrane protein</topology>
    </subcellularLocation>
    <subcellularLocation>
        <location evidence="1">Virion membrane</location>
        <topology evidence="1">Single-pass type II membrane protein</topology>
    </subcellularLocation>
</comment>
<protein>
    <submittedName>
        <fullName evidence="18">Attachment glycoprotein</fullName>
    </submittedName>
</protein>
<feature type="compositionally biased region" description="Low complexity" evidence="16">
    <location>
        <begin position="951"/>
        <end position="964"/>
    </location>
</feature>
<proteinExistence type="inferred from homology"/>
<evidence type="ECO:0000256" key="2">
    <source>
        <dbReference type="ARBA" id="ARBA00004597"/>
    </source>
</evidence>
<keyword evidence="14" id="KW-1160">Virus entry into host cell</keyword>
<keyword evidence="9 15" id="KW-0261">Viral envelope protein</keyword>
<dbReference type="GO" id="GO:0019031">
    <property type="term" value="C:viral envelope"/>
    <property type="evidence" value="ECO:0007669"/>
    <property type="project" value="UniProtKB-KW"/>
</dbReference>
<feature type="compositionally biased region" description="Polar residues" evidence="16">
    <location>
        <begin position="1169"/>
        <end position="1180"/>
    </location>
</feature>
<feature type="compositionally biased region" description="Polar residues" evidence="16">
    <location>
        <begin position="869"/>
        <end position="886"/>
    </location>
</feature>
<keyword evidence="3 15" id="KW-0348">Hemagglutinin</keyword>
<accession>A0A8T9KMH5</accession>
<evidence type="ECO:0000256" key="15">
    <source>
        <dbReference type="RuleBase" id="RU004216"/>
    </source>
</evidence>
<keyword evidence="19" id="KW-1185">Reference proteome</keyword>
<reference evidence="18" key="1">
    <citation type="submission" date="2021-12" db="EMBL/GenBank/DDBJ databases">
        <authorList>
            <person name="Tan Z.-Z."/>
            <person name="Pan Y.-F."/>
            <person name="Zhang Y.-Z."/>
        </authorList>
    </citation>
    <scope>NUCLEOTIDE SEQUENCE</scope>
    <source>
        <strain evidence="18">WFS_RongShu</strain>
    </source>
</reference>
<dbReference type="GO" id="GO:0033644">
    <property type="term" value="C:host cell membrane"/>
    <property type="evidence" value="ECO:0007669"/>
    <property type="project" value="UniProtKB-SubCell"/>
</dbReference>
<feature type="compositionally biased region" description="Polar residues" evidence="16">
    <location>
        <begin position="906"/>
        <end position="915"/>
    </location>
</feature>
<feature type="compositionally biased region" description="Basic and acidic residues" evidence="16">
    <location>
        <begin position="1033"/>
        <end position="1050"/>
    </location>
</feature>
<evidence type="ECO:0000256" key="3">
    <source>
        <dbReference type="ARBA" id="ARBA00022546"/>
    </source>
</evidence>
<feature type="compositionally biased region" description="Polar residues" evidence="16">
    <location>
        <begin position="972"/>
        <end position="991"/>
    </location>
</feature>
<evidence type="ECO:0000256" key="16">
    <source>
        <dbReference type="SAM" id="MobiDB-lite"/>
    </source>
</evidence>
<evidence type="ECO:0000256" key="1">
    <source>
        <dbReference type="ARBA" id="ARBA00004208"/>
    </source>
</evidence>
<keyword evidence="5 17" id="KW-0812">Transmembrane</keyword>
<feature type="compositionally biased region" description="Basic and acidic residues" evidence="16">
    <location>
        <begin position="916"/>
        <end position="932"/>
    </location>
</feature>
<dbReference type="GO" id="GO:0055036">
    <property type="term" value="C:virion membrane"/>
    <property type="evidence" value="ECO:0007669"/>
    <property type="project" value="UniProtKB-SubCell"/>
</dbReference>
<name>A0A8T9KMH5_9MONO</name>
<dbReference type="Gene3D" id="2.120.10.10">
    <property type="match status" value="1"/>
</dbReference>
<dbReference type="Proteomes" id="UP001255068">
    <property type="component" value="Segment"/>
</dbReference>
<dbReference type="GO" id="GO:0046718">
    <property type="term" value="P:symbiont entry into host cell"/>
    <property type="evidence" value="ECO:0007669"/>
    <property type="project" value="UniProtKB-KW"/>
</dbReference>
<keyword evidence="8" id="KW-1043">Host membrane</keyword>
<dbReference type="GO" id="GO:0019062">
    <property type="term" value="P:virion attachment to host cell"/>
    <property type="evidence" value="ECO:0007669"/>
    <property type="project" value="UniProtKB-KW"/>
</dbReference>
<evidence type="ECO:0000256" key="11">
    <source>
        <dbReference type="ARBA" id="ARBA00022989"/>
    </source>
</evidence>
<evidence type="ECO:0000256" key="5">
    <source>
        <dbReference type="ARBA" id="ARBA00022692"/>
    </source>
</evidence>
<organism evidence="18 19">
    <name type="scientific">Wufeng Eothenomys melanogaster jeilongvirus 1</name>
    <dbReference type="NCBI Taxonomy" id="2928990"/>
    <lineage>
        <taxon>Viruses</taxon>
        <taxon>Riboviria</taxon>
        <taxon>Orthornavirae</taxon>
        <taxon>Negarnaviricota</taxon>
        <taxon>Haploviricotina</taxon>
        <taxon>Monjiviricetes</taxon>
        <taxon>Mononegavirales</taxon>
        <taxon>Paramyxoviridae</taxon>
        <taxon>Orthoparamyxovirinae</taxon>
        <taxon>Jeilongvirus</taxon>
        <taxon>Jeilongvirus eothenomysis</taxon>
    </lineage>
</organism>
<evidence type="ECO:0000256" key="10">
    <source>
        <dbReference type="ARBA" id="ARBA00022968"/>
    </source>
</evidence>
<evidence type="ECO:0000256" key="7">
    <source>
        <dbReference type="ARBA" id="ARBA00022844"/>
    </source>
</evidence>
<feature type="region of interest" description="Disordered" evidence="16">
    <location>
        <begin position="1109"/>
        <end position="1180"/>
    </location>
</feature>
<keyword evidence="7" id="KW-0946">Virion</keyword>
<evidence type="ECO:0000256" key="8">
    <source>
        <dbReference type="ARBA" id="ARBA00022870"/>
    </source>
</evidence>
<dbReference type="SUPFAM" id="SSF50939">
    <property type="entry name" value="Sialidases"/>
    <property type="match status" value="1"/>
</dbReference>
<feature type="region of interest" description="Disordered" evidence="16">
    <location>
        <begin position="869"/>
        <end position="1094"/>
    </location>
</feature>
<evidence type="ECO:0000313" key="18">
    <source>
        <dbReference type="EMBL" id="UOL48909.1"/>
    </source>
</evidence>
<evidence type="ECO:0000313" key="19">
    <source>
        <dbReference type="Proteomes" id="UP001255068"/>
    </source>
</evidence>
<evidence type="ECO:0000256" key="6">
    <source>
        <dbReference type="ARBA" id="ARBA00022804"/>
    </source>
</evidence>
<keyword evidence="12 17" id="KW-0472">Membrane</keyword>
<evidence type="ECO:0000256" key="9">
    <source>
        <dbReference type="ARBA" id="ARBA00022879"/>
    </source>
</evidence>
<feature type="compositionally biased region" description="Polar residues" evidence="16">
    <location>
        <begin position="1011"/>
        <end position="1032"/>
    </location>
</feature>
<feature type="compositionally biased region" description="Polar residues" evidence="16">
    <location>
        <begin position="1148"/>
        <end position="1161"/>
    </location>
</feature>
<keyword evidence="10" id="KW-0735">Signal-anchor</keyword>
<dbReference type="GO" id="GO:0046789">
    <property type="term" value="F:host cell surface receptor binding"/>
    <property type="evidence" value="ECO:0007669"/>
    <property type="project" value="InterPro"/>
</dbReference>
<keyword evidence="13" id="KW-0325">Glycoprotein</keyword>
<sequence length="1549" mass="172146">MSNFYGANQTGINGVRMEAPTENHAIFRYTSMIVGLLSLFTIIALNVTNIIYMTESGGTMESIKNVQQSLSGSMKETSGILIEDIKPKTDLINSMVSFNIPSQLTLIYTTLKNEVLRQCTPTFMFNNTICPLAENPSHSQYVEEVHLSGLSACTGQEGEVVVNTGIVLTEYPSFIPGSTKPGSCVKLPSFSMSSSLFAYSHTIMGHGCSELDVGDHYFMVGKVADNGGDQPIFETITEWYISDKINRRSCTVAAGVYSSWMGCVIMTEPFLDDLTSSDTGKVSILYLDVYGRRREWLYSKSEIRYDQNYASLYFSVGSGVVIGDNVYFLIWGSLVYPIEQNAYCDALYCRDYTQQMCNQAQRPQVFGYNQMVNGILFFNTNTNGKPVLSVRTFAPRLIPLGTEGRLIYFSSINTTYIYLRSTGWHALPLTGIVKLSDPLDIKWIQQSATSRPGKEPCGATSRCPRQCVTGVYTDLYPLGLNYEYTMTVYLNSENVRVNPTLAFSNTSSQLYSQVLTNTTQRADYTTTTCFTYKLRIWCLSIVELSPSTITSFEPVPFLYQLDLGCRSKATNQIRPLNGQKSKMKLGPYVNDRKECYFEYLEPNFYLIISIPSSIQAYIVRDLEPDQVPHTGVYINDICPILLNTYTSLSSSARLMTTIMVGKWQFRPVVYPGGQRIELPIRKTNVTFGSGYSPEDPGHDYYSGLNTILNDIKEDPSKTLVEICYRVRSYVNNRTLIDTHCQVYSDYEIEENIYESTPAMPTLSPEERTKITTVTLSKVLTTTVNMIKNTTGTVRSNVSLTSNGTIKSIELITPNPLINLNTTVLKVTNISKDIQNTKLVDLLQPVTSTIKTTTLLKSINEGSLTYESSSIGRSTMDINPGTQSSTAKHTEEESEIPTTIPPLEGLKSNTTETPRTTQEDRIRENNTNHRETENTTTFTNRDPAIISTKKGAPYTAPLTPPTTGAISHADQIRLNNTPDNSPEQETKTNTTRSPDKQGATTPKDESTHGNKTKSTQTNKTAIQVTLKNPTGDQSEGKGDKPPTFTARDHPTQEPASISSTHAIGRDTSKNKSQNQQPPAPTTSSAPTPRGEGNDINKESLAATTANIIEPHSSHQDSNPRANTLKPSQQSSTPTTPNQQNNKSTDRVVDTQQRSINNGSSGETETKGIPPSQTRSQDSTSTLQLLNAHDLAEAVHTEVGTTLADGDIYIEIIKSNKSNNHDIQDNASLPLCLPLERLCTDTRLEVRGGALVCNSKNYEVLCGIQSATLNLMNSDCEGGYTNTSLASMLGTMPSDYGDCSKDESLKLGHNYVCNLDNNHYLGDRKHICSGPDYEVNTNIVKPIVINSTNPVAENLTWPEGKYPFTYQELLEWAGSYSNKNNKELCGLGEFCGYTFILYYGRNVMIPFEAMVLYKGNNSSSSMKIPINKICIKLLKMLVQLETPHHHLVILPLETKYLILRSTNYLDFVELSGTKSRCSKDYNRYAYLYSKSKGGKNQVSTDMNTDSELVTEQPLKLRKVRSTVNKPETTSNVDNFADLLMSALESLWYRRR</sequence>